<gene>
    <name evidence="1" type="ORF">BS47DRAFT_1363227</name>
</gene>
<proteinExistence type="predicted"/>
<keyword evidence="2" id="KW-1185">Reference proteome</keyword>
<dbReference type="AlphaFoldDB" id="A0A9P6AUR9"/>
<protein>
    <submittedName>
        <fullName evidence="1">Uncharacterized protein</fullName>
    </submittedName>
</protein>
<name>A0A9P6AUR9_9AGAM</name>
<organism evidence="1 2">
    <name type="scientific">Hydnum rufescens UP504</name>
    <dbReference type="NCBI Taxonomy" id="1448309"/>
    <lineage>
        <taxon>Eukaryota</taxon>
        <taxon>Fungi</taxon>
        <taxon>Dikarya</taxon>
        <taxon>Basidiomycota</taxon>
        <taxon>Agaricomycotina</taxon>
        <taxon>Agaricomycetes</taxon>
        <taxon>Cantharellales</taxon>
        <taxon>Hydnaceae</taxon>
        <taxon>Hydnum</taxon>
    </lineage>
</organism>
<accession>A0A9P6AUR9</accession>
<dbReference type="Proteomes" id="UP000886523">
    <property type="component" value="Unassembled WGS sequence"/>
</dbReference>
<sequence>MSHFTFTSAFLIIQGNYGSGTLCPMEGSQEEGLSLSEQYISPIQRLLLLKDLNTWIDPVIPSLHSRSHIMDCGWSRLQIPAYNDLLTYPLEELPMGTCYDVGWVQPYVRDAEYVIVCDDTLDIQVNQLPGSRLYTYGLGPYADHFRVPRDGASY</sequence>
<evidence type="ECO:0000313" key="1">
    <source>
        <dbReference type="EMBL" id="KAF9512322.1"/>
    </source>
</evidence>
<reference evidence="1" key="1">
    <citation type="journal article" date="2020" name="Nat. Commun.">
        <title>Large-scale genome sequencing of mycorrhizal fungi provides insights into the early evolution of symbiotic traits.</title>
        <authorList>
            <person name="Miyauchi S."/>
            <person name="Kiss E."/>
            <person name="Kuo A."/>
            <person name="Drula E."/>
            <person name="Kohler A."/>
            <person name="Sanchez-Garcia M."/>
            <person name="Morin E."/>
            <person name="Andreopoulos B."/>
            <person name="Barry K.W."/>
            <person name="Bonito G."/>
            <person name="Buee M."/>
            <person name="Carver A."/>
            <person name="Chen C."/>
            <person name="Cichocki N."/>
            <person name="Clum A."/>
            <person name="Culley D."/>
            <person name="Crous P.W."/>
            <person name="Fauchery L."/>
            <person name="Girlanda M."/>
            <person name="Hayes R.D."/>
            <person name="Keri Z."/>
            <person name="LaButti K."/>
            <person name="Lipzen A."/>
            <person name="Lombard V."/>
            <person name="Magnuson J."/>
            <person name="Maillard F."/>
            <person name="Murat C."/>
            <person name="Nolan M."/>
            <person name="Ohm R.A."/>
            <person name="Pangilinan J."/>
            <person name="Pereira M.F."/>
            <person name="Perotto S."/>
            <person name="Peter M."/>
            <person name="Pfister S."/>
            <person name="Riley R."/>
            <person name="Sitrit Y."/>
            <person name="Stielow J.B."/>
            <person name="Szollosi G."/>
            <person name="Zifcakova L."/>
            <person name="Stursova M."/>
            <person name="Spatafora J.W."/>
            <person name="Tedersoo L."/>
            <person name="Vaario L.M."/>
            <person name="Yamada A."/>
            <person name="Yan M."/>
            <person name="Wang P."/>
            <person name="Xu J."/>
            <person name="Bruns T."/>
            <person name="Baldrian P."/>
            <person name="Vilgalys R."/>
            <person name="Dunand C."/>
            <person name="Henrissat B."/>
            <person name="Grigoriev I.V."/>
            <person name="Hibbett D."/>
            <person name="Nagy L.G."/>
            <person name="Martin F.M."/>
        </authorList>
    </citation>
    <scope>NUCLEOTIDE SEQUENCE</scope>
    <source>
        <strain evidence="1">UP504</strain>
    </source>
</reference>
<evidence type="ECO:0000313" key="2">
    <source>
        <dbReference type="Proteomes" id="UP000886523"/>
    </source>
</evidence>
<dbReference type="EMBL" id="MU128988">
    <property type="protein sequence ID" value="KAF9512322.1"/>
    <property type="molecule type" value="Genomic_DNA"/>
</dbReference>
<comment type="caution">
    <text evidence="1">The sequence shown here is derived from an EMBL/GenBank/DDBJ whole genome shotgun (WGS) entry which is preliminary data.</text>
</comment>